<evidence type="ECO:0000313" key="2">
    <source>
        <dbReference type="Proteomes" id="UP000299102"/>
    </source>
</evidence>
<dbReference type="AlphaFoldDB" id="A0A4C1Y606"/>
<comment type="caution">
    <text evidence="1">The sequence shown here is derived from an EMBL/GenBank/DDBJ whole genome shotgun (WGS) entry which is preliminary data.</text>
</comment>
<name>A0A4C1Y606_EUMVA</name>
<organism evidence="1 2">
    <name type="scientific">Eumeta variegata</name>
    <name type="common">Bagworm moth</name>
    <name type="synonym">Eumeta japonica</name>
    <dbReference type="NCBI Taxonomy" id="151549"/>
    <lineage>
        <taxon>Eukaryota</taxon>
        <taxon>Metazoa</taxon>
        <taxon>Ecdysozoa</taxon>
        <taxon>Arthropoda</taxon>
        <taxon>Hexapoda</taxon>
        <taxon>Insecta</taxon>
        <taxon>Pterygota</taxon>
        <taxon>Neoptera</taxon>
        <taxon>Endopterygota</taxon>
        <taxon>Lepidoptera</taxon>
        <taxon>Glossata</taxon>
        <taxon>Ditrysia</taxon>
        <taxon>Tineoidea</taxon>
        <taxon>Psychidae</taxon>
        <taxon>Oiketicinae</taxon>
        <taxon>Eumeta</taxon>
    </lineage>
</organism>
<dbReference type="EMBL" id="BGZK01001058">
    <property type="protein sequence ID" value="GBP69989.1"/>
    <property type="molecule type" value="Genomic_DNA"/>
</dbReference>
<keyword evidence="2" id="KW-1185">Reference proteome</keyword>
<dbReference type="Proteomes" id="UP000299102">
    <property type="component" value="Unassembled WGS sequence"/>
</dbReference>
<reference evidence="1 2" key="1">
    <citation type="journal article" date="2019" name="Commun. Biol.">
        <title>The bagworm genome reveals a unique fibroin gene that provides high tensile strength.</title>
        <authorList>
            <person name="Kono N."/>
            <person name="Nakamura H."/>
            <person name="Ohtoshi R."/>
            <person name="Tomita M."/>
            <person name="Numata K."/>
            <person name="Arakawa K."/>
        </authorList>
    </citation>
    <scope>NUCLEOTIDE SEQUENCE [LARGE SCALE GENOMIC DNA]</scope>
</reference>
<sequence>MRAFTLRWRARAWDLFSHVGYLPALRKAAFLSLISSLTFLGSSLRLDFLGTVLELFSTTVLMWLVIKLFKHTKKVFQVSLAADLIKPTSEGTCPDVDYDKCSVRSRLAMGTPRVCSLTQHNKVLFPSELILRVAKNRVRDLSRRFANAPRISVKGDMHFKVRPAKSLKASAFISAEKSNEP</sequence>
<evidence type="ECO:0000313" key="1">
    <source>
        <dbReference type="EMBL" id="GBP69989.1"/>
    </source>
</evidence>
<gene>
    <name evidence="1" type="ORF">EVAR_50758_1</name>
</gene>
<accession>A0A4C1Y606</accession>
<proteinExistence type="predicted"/>
<protein>
    <submittedName>
        <fullName evidence="1">Uncharacterized protein</fullName>
    </submittedName>
</protein>